<protein>
    <submittedName>
        <fullName evidence="1">Unannotated protein</fullName>
    </submittedName>
</protein>
<dbReference type="EMBL" id="CAEZWB010000003">
    <property type="protein sequence ID" value="CAB4639182.1"/>
    <property type="molecule type" value="Genomic_DNA"/>
</dbReference>
<gene>
    <name evidence="1" type="ORF">UFOPK2166_00051</name>
</gene>
<name>A0A6J6JQ34_9ZZZZ</name>
<reference evidence="1" key="1">
    <citation type="submission" date="2020-05" db="EMBL/GenBank/DDBJ databases">
        <authorList>
            <person name="Chiriac C."/>
            <person name="Salcher M."/>
            <person name="Ghai R."/>
            <person name="Kavagutti S V."/>
        </authorList>
    </citation>
    <scope>NUCLEOTIDE SEQUENCE</scope>
</reference>
<accession>A0A6J6JQ34</accession>
<organism evidence="1">
    <name type="scientific">freshwater metagenome</name>
    <dbReference type="NCBI Taxonomy" id="449393"/>
    <lineage>
        <taxon>unclassified sequences</taxon>
        <taxon>metagenomes</taxon>
        <taxon>ecological metagenomes</taxon>
    </lineage>
</organism>
<evidence type="ECO:0000313" key="1">
    <source>
        <dbReference type="EMBL" id="CAB4639182.1"/>
    </source>
</evidence>
<sequence>MAASQCGVDTASFVPVEFAFGDAARDGSTGWIFITEQHDRALGPALLWAQKQQVQVVNILSEKSAGVLARRASLFSHQINVWSVLDGKVVVADAEEVLGEAIVSEAHEKFAAMIAESGAEVVREHGVLSGEVMGLEVCRVIDDNGEARLEIGVGVHDRETFQLLHGKEATLQSLRNVVEIVGKHRAEGAEHHPLNRLGAERLLRHRIVSSPQLVGLTTAYTTEPPVKRMNVKDAVPCVAVGKNDLGDEVVVVCTASVDVDVVAFAADARLRISPKAKLLIATHVNNVVPALQKLADSLVEPAAFAEVAPVRR</sequence>
<proteinExistence type="predicted"/>
<dbReference type="AlphaFoldDB" id="A0A6J6JQ34"/>